<dbReference type="Proteomes" id="UP000053342">
    <property type="component" value="Unassembled WGS sequence"/>
</dbReference>
<gene>
    <name evidence="2" type="ORF">PV06_01875</name>
</gene>
<dbReference type="EMBL" id="KN847333">
    <property type="protein sequence ID" value="KIW46190.1"/>
    <property type="molecule type" value="Genomic_DNA"/>
</dbReference>
<dbReference type="GeneID" id="27353949"/>
<evidence type="ECO:0000256" key="1">
    <source>
        <dbReference type="SAM" id="MobiDB-lite"/>
    </source>
</evidence>
<keyword evidence="3" id="KW-1185">Reference proteome</keyword>
<evidence type="ECO:0000313" key="2">
    <source>
        <dbReference type="EMBL" id="KIW46190.1"/>
    </source>
</evidence>
<proteinExistence type="predicted"/>
<accession>A0A0D2DUH8</accession>
<feature type="compositionally biased region" description="Polar residues" evidence="1">
    <location>
        <begin position="1"/>
        <end position="10"/>
    </location>
</feature>
<protein>
    <submittedName>
        <fullName evidence="2">Uncharacterized protein</fullName>
    </submittedName>
</protein>
<dbReference type="RefSeq" id="XP_016266406.1">
    <property type="nucleotide sequence ID" value="XM_016402509.1"/>
</dbReference>
<dbReference type="HOGENOM" id="CLU_2291733_0_0_1"/>
<sequence length="115" mass="12560">MSTPTSNACTTDKHDFSGLDIPQRPSHADYPSNNDQDPLRDELDNISRAVTPAKVGSPQQNGVQEKKHVMVPRPDLAKEPWHGAAKVLEQADLAQKRVASNESVGDVTSQCSRSR</sequence>
<feature type="region of interest" description="Disordered" evidence="1">
    <location>
        <begin position="1"/>
        <end position="67"/>
    </location>
</feature>
<dbReference type="AlphaFoldDB" id="A0A0D2DUH8"/>
<reference evidence="2 3" key="1">
    <citation type="submission" date="2015-01" db="EMBL/GenBank/DDBJ databases">
        <title>The Genome Sequence of Exophiala oligosperma CBS72588.</title>
        <authorList>
            <consortium name="The Broad Institute Genomics Platform"/>
            <person name="Cuomo C."/>
            <person name="de Hoog S."/>
            <person name="Gorbushina A."/>
            <person name="Stielow B."/>
            <person name="Teixiera M."/>
            <person name="Abouelleil A."/>
            <person name="Chapman S.B."/>
            <person name="Priest M."/>
            <person name="Young S.K."/>
            <person name="Wortman J."/>
            <person name="Nusbaum C."/>
            <person name="Birren B."/>
        </authorList>
    </citation>
    <scope>NUCLEOTIDE SEQUENCE [LARGE SCALE GENOMIC DNA]</scope>
    <source>
        <strain evidence="2 3">CBS 72588</strain>
    </source>
</reference>
<name>A0A0D2DUH8_9EURO</name>
<evidence type="ECO:0000313" key="3">
    <source>
        <dbReference type="Proteomes" id="UP000053342"/>
    </source>
</evidence>
<dbReference type="VEuPathDB" id="FungiDB:PV06_01875"/>
<organism evidence="2 3">
    <name type="scientific">Exophiala oligosperma</name>
    <dbReference type="NCBI Taxonomy" id="215243"/>
    <lineage>
        <taxon>Eukaryota</taxon>
        <taxon>Fungi</taxon>
        <taxon>Dikarya</taxon>
        <taxon>Ascomycota</taxon>
        <taxon>Pezizomycotina</taxon>
        <taxon>Eurotiomycetes</taxon>
        <taxon>Chaetothyriomycetidae</taxon>
        <taxon>Chaetothyriales</taxon>
        <taxon>Herpotrichiellaceae</taxon>
        <taxon>Exophiala</taxon>
    </lineage>
</organism>